<dbReference type="RefSeq" id="WP_169295798.1">
    <property type="nucleotide sequence ID" value="NZ_JABBNI010000001.1"/>
</dbReference>
<dbReference type="InterPro" id="IPR011990">
    <property type="entry name" value="TPR-like_helical_dom_sf"/>
</dbReference>
<accession>A0A7Y0HLF8</accession>
<organism evidence="3 4">
    <name type="scientific">Clostridium muellerianum</name>
    <dbReference type="NCBI Taxonomy" id="2716538"/>
    <lineage>
        <taxon>Bacteria</taxon>
        <taxon>Bacillati</taxon>
        <taxon>Bacillota</taxon>
        <taxon>Clostridia</taxon>
        <taxon>Eubacteriales</taxon>
        <taxon>Clostridiaceae</taxon>
        <taxon>Clostridium</taxon>
    </lineage>
</organism>
<dbReference type="AlphaFoldDB" id="A0A7Y0HLF8"/>
<proteinExistence type="predicted"/>
<dbReference type="Gene3D" id="1.25.40.10">
    <property type="entry name" value="Tetratricopeptide repeat domain"/>
    <property type="match status" value="2"/>
</dbReference>
<evidence type="ECO:0000256" key="1">
    <source>
        <dbReference type="PROSITE-ProRule" id="PRU00339"/>
    </source>
</evidence>
<protein>
    <recommendedName>
        <fullName evidence="5">Tetratricopeptide repeat protein</fullName>
    </recommendedName>
</protein>
<name>A0A7Y0HLF8_9CLOT</name>
<dbReference type="SUPFAM" id="SSF48452">
    <property type="entry name" value="TPR-like"/>
    <property type="match status" value="1"/>
</dbReference>
<evidence type="ECO:0000256" key="2">
    <source>
        <dbReference type="SAM" id="MobiDB-lite"/>
    </source>
</evidence>
<gene>
    <name evidence="3" type="ORF">HBE96_00390</name>
</gene>
<feature type="compositionally biased region" description="Polar residues" evidence="2">
    <location>
        <begin position="189"/>
        <end position="206"/>
    </location>
</feature>
<dbReference type="EMBL" id="JABBNI010000001">
    <property type="protein sequence ID" value="NMM61185.1"/>
    <property type="molecule type" value="Genomic_DNA"/>
</dbReference>
<feature type="repeat" description="TPR" evidence="1">
    <location>
        <begin position="36"/>
        <end position="69"/>
    </location>
</feature>
<evidence type="ECO:0000313" key="4">
    <source>
        <dbReference type="Proteomes" id="UP000537131"/>
    </source>
</evidence>
<keyword evidence="4" id="KW-1185">Reference proteome</keyword>
<sequence>MAKNKILMIISGILLSCLLFIGSAFGTSKIVQAKNYNNLVNSANQNFNSGNYDEAISLYDKALQIKDDSNVVKNRAMAQNYKQYQNTYNEGLKLITDKKYSEAIQKLGTINQVAGQVYTNAQGKIEECRKNIISDNIQNANTAISNKDYDSANKYIAEVLKIDSNNTNAKQLQTTIAQAQQKDKEESEQQNTKSVEVNSQGNNNSQKVHKNNEQSQNTSSGLDEINDEINQCNNYISTLDKGSQKYRDALHYKANLLNKKLNILQSR</sequence>
<dbReference type="PROSITE" id="PS50005">
    <property type="entry name" value="TPR"/>
    <property type="match status" value="1"/>
</dbReference>
<evidence type="ECO:0008006" key="5">
    <source>
        <dbReference type="Google" id="ProtNLM"/>
    </source>
</evidence>
<reference evidence="3 4" key="1">
    <citation type="submission" date="2020-06" db="EMBL/GenBank/DDBJ databases">
        <title>Complete Genome Sequence of Clostridium muelleri sp. nov. P21T, an Acid-Alcohol Producing Acetogen Isolated from Old Hay.</title>
        <authorList>
            <person name="Duncan K.E."/>
            <person name="Tanner R.S."/>
        </authorList>
    </citation>
    <scope>NUCLEOTIDE SEQUENCE [LARGE SCALE GENOMIC DNA]</scope>
    <source>
        <strain evidence="3 4">P21</strain>
    </source>
</reference>
<evidence type="ECO:0000313" key="3">
    <source>
        <dbReference type="EMBL" id="NMM61185.1"/>
    </source>
</evidence>
<comment type="caution">
    <text evidence="3">The sequence shown here is derived from an EMBL/GenBank/DDBJ whole genome shotgun (WGS) entry which is preliminary data.</text>
</comment>
<dbReference type="Proteomes" id="UP000537131">
    <property type="component" value="Unassembled WGS sequence"/>
</dbReference>
<dbReference type="InterPro" id="IPR019734">
    <property type="entry name" value="TPR_rpt"/>
</dbReference>
<dbReference type="PROSITE" id="PS51257">
    <property type="entry name" value="PROKAR_LIPOPROTEIN"/>
    <property type="match status" value="1"/>
</dbReference>
<feature type="region of interest" description="Disordered" evidence="2">
    <location>
        <begin position="177"/>
        <end position="224"/>
    </location>
</feature>
<keyword evidence="1" id="KW-0802">TPR repeat</keyword>